<comment type="caution">
    <text evidence="7">The sequence shown here is derived from an EMBL/GenBank/DDBJ whole genome shotgun (WGS) entry which is preliminary data.</text>
</comment>
<dbReference type="SUPFAM" id="SSF53335">
    <property type="entry name" value="S-adenosyl-L-methionine-dependent methyltransferases"/>
    <property type="match status" value="1"/>
</dbReference>
<gene>
    <name evidence="6 7" type="primary">rsmG</name>
    <name evidence="7" type="ORF">SMD31_09460</name>
</gene>
<comment type="subcellular location">
    <subcellularLocation>
        <location evidence="6">Cytoplasm</location>
    </subcellularLocation>
</comment>
<dbReference type="RefSeq" id="WP_320500568.1">
    <property type="nucleotide sequence ID" value="NZ_JAXCLX010000001.1"/>
</dbReference>
<proteinExistence type="inferred from homology"/>
<keyword evidence="5 6" id="KW-0949">S-adenosyl-L-methionine</keyword>
<dbReference type="EMBL" id="JAXCLX010000001">
    <property type="protein sequence ID" value="MDY0872151.1"/>
    <property type="molecule type" value="Genomic_DNA"/>
</dbReference>
<dbReference type="HAMAP" id="MF_00074">
    <property type="entry name" value="16SrRNA_methyltr_G"/>
    <property type="match status" value="1"/>
</dbReference>
<feature type="binding site" evidence="6">
    <location>
        <begin position="127"/>
        <end position="128"/>
    </location>
    <ligand>
        <name>S-adenosyl-L-methionine</name>
        <dbReference type="ChEBI" id="CHEBI:59789"/>
    </ligand>
</feature>
<keyword evidence="2 6" id="KW-0698">rRNA processing</keyword>
<evidence type="ECO:0000256" key="6">
    <source>
        <dbReference type="HAMAP-Rule" id="MF_00074"/>
    </source>
</evidence>
<dbReference type="InterPro" id="IPR003682">
    <property type="entry name" value="rRNA_ssu_MeTfrase_G"/>
</dbReference>
<keyword evidence="1 6" id="KW-0963">Cytoplasm</keyword>
<evidence type="ECO:0000256" key="5">
    <source>
        <dbReference type="ARBA" id="ARBA00022691"/>
    </source>
</evidence>
<keyword evidence="4 6" id="KW-0808">Transferase</keyword>
<evidence type="ECO:0000256" key="2">
    <source>
        <dbReference type="ARBA" id="ARBA00022552"/>
    </source>
</evidence>
<evidence type="ECO:0000313" key="8">
    <source>
        <dbReference type="Proteomes" id="UP001271769"/>
    </source>
</evidence>
<reference evidence="7 8" key="1">
    <citation type="journal article" date="2013" name="Antonie Van Leeuwenhoek">
        <title>Dongia rigui sp. nov., isolated from freshwater of a large wetland in Korea.</title>
        <authorList>
            <person name="Baik K.S."/>
            <person name="Hwang Y.M."/>
            <person name="Choi J.S."/>
            <person name="Kwon J."/>
            <person name="Seong C.N."/>
        </authorList>
    </citation>
    <scope>NUCLEOTIDE SEQUENCE [LARGE SCALE GENOMIC DNA]</scope>
    <source>
        <strain evidence="7 8">04SU4-P</strain>
    </source>
</reference>
<comment type="catalytic activity">
    <reaction evidence="6">
        <text>guanosine(527) in 16S rRNA + S-adenosyl-L-methionine = N(7)-methylguanosine(527) in 16S rRNA + S-adenosyl-L-homocysteine</text>
        <dbReference type="Rhea" id="RHEA:42732"/>
        <dbReference type="Rhea" id="RHEA-COMP:10209"/>
        <dbReference type="Rhea" id="RHEA-COMP:10210"/>
        <dbReference type="ChEBI" id="CHEBI:57856"/>
        <dbReference type="ChEBI" id="CHEBI:59789"/>
        <dbReference type="ChEBI" id="CHEBI:74269"/>
        <dbReference type="ChEBI" id="CHEBI:74480"/>
        <dbReference type="EC" id="2.1.1.170"/>
    </reaction>
</comment>
<dbReference type="Proteomes" id="UP001271769">
    <property type="component" value="Unassembled WGS sequence"/>
</dbReference>
<dbReference type="PIRSF" id="PIRSF003078">
    <property type="entry name" value="GidB"/>
    <property type="match status" value="1"/>
</dbReference>
<protein>
    <recommendedName>
        <fullName evidence="6">Ribosomal RNA small subunit methyltransferase G</fullName>
        <ecNumber evidence="6">2.1.1.170</ecNumber>
    </recommendedName>
    <alternativeName>
        <fullName evidence="6">16S rRNA 7-methylguanosine methyltransferase</fullName>
        <shortName evidence="6">16S rRNA m7G methyltransferase</shortName>
    </alternativeName>
</protein>
<feature type="binding site" evidence="6">
    <location>
        <position position="76"/>
    </location>
    <ligand>
        <name>S-adenosyl-L-methionine</name>
        <dbReference type="ChEBI" id="CHEBI:59789"/>
    </ligand>
</feature>
<evidence type="ECO:0000256" key="4">
    <source>
        <dbReference type="ARBA" id="ARBA00022679"/>
    </source>
</evidence>
<dbReference type="GO" id="GO:0008168">
    <property type="term" value="F:methyltransferase activity"/>
    <property type="evidence" value="ECO:0007669"/>
    <property type="project" value="UniProtKB-KW"/>
</dbReference>
<comment type="caution">
    <text evidence="6">Lacks conserved residue(s) required for the propagation of feature annotation.</text>
</comment>
<evidence type="ECO:0000256" key="3">
    <source>
        <dbReference type="ARBA" id="ARBA00022603"/>
    </source>
</evidence>
<feature type="binding site" evidence="6">
    <location>
        <position position="81"/>
    </location>
    <ligand>
        <name>S-adenosyl-L-methionine</name>
        <dbReference type="ChEBI" id="CHEBI:59789"/>
    </ligand>
</feature>
<comment type="similarity">
    <text evidence="6">Belongs to the methyltransferase superfamily. RNA methyltransferase RsmG family.</text>
</comment>
<evidence type="ECO:0000256" key="1">
    <source>
        <dbReference type="ARBA" id="ARBA00022490"/>
    </source>
</evidence>
<keyword evidence="3 6" id="KW-0489">Methyltransferase</keyword>
<dbReference type="PANTHER" id="PTHR31760:SF0">
    <property type="entry name" value="S-ADENOSYL-L-METHIONINE-DEPENDENT METHYLTRANSFERASES SUPERFAMILY PROTEIN"/>
    <property type="match status" value="1"/>
</dbReference>
<dbReference type="EC" id="2.1.1.170" evidence="6"/>
<dbReference type="InterPro" id="IPR029063">
    <property type="entry name" value="SAM-dependent_MTases_sf"/>
</dbReference>
<name>A0ABU5DXU5_9PROT</name>
<dbReference type="GO" id="GO:0032259">
    <property type="term" value="P:methylation"/>
    <property type="evidence" value="ECO:0007669"/>
    <property type="project" value="UniProtKB-KW"/>
</dbReference>
<dbReference type="Gene3D" id="3.40.50.150">
    <property type="entry name" value="Vaccinia Virus protein VP39"/>
    <property type="match status" value="1"/>
</dbReference>
<evidence type="ECO:0000313" key="7">
    <source>
        <dbReference type="EMBL" id="MDY0872151.1"/>
    </source>
</evidence>
<dbReference type="Pfam" id="PF02527">
    <property type="entry name" value="GidB"/>
    <property type="match status" value="1"/>
</dbReference>
<organism evidence="7 8">
    <name type="scientific">Dongia rigui</name>
    <dbReference type="NCBI Taxonomy" id="940149"/>
    <lineage>
        <taxon>Bacteria</taxon>
        <taxon>Pseudomonadati</taxon>
        <taxon>Pseudomonadota</taxon>
        <taxon>Alphaproteobacteria</taxon>
        <taxon>Rhodospirillales</taxon>
        <taxon>Dongiaceae</taxon>
        <taxon>Dongia</taxon>
    </lineage>
</organism>
<comment type="function">
    <text evidence="6">Specifically methylates the N7 position of guanine in position 527 of 16S rRNA.</text>
</comment>
<dbReference type="PANTHER" id="PTHR31760">
    <property type="entry name" value="S-ADENOSYL-L-METHIONINE-DEPENDENT METHYLTRANSFERASES SUPERFAMILY PROTEIN"/>
    <property type="match status" value="1"/>
</dbReference>
<keyword evidence="8" id="KW-1185">Reference proteome</keyword>
<dbReference type="NCBIfam" id="TIGR00138">
    <property type="entry name" value="rsmG_gidB"/>
    <property type="match status" value="1"/>
</dbReference>
<sequence length="211" mass="23273">MTPAEFTSAMKGLGQNVSRETFSRLETYDALLRKWQAKINLVAKDSLQELWRRHFLDSAQLLPLLPPGNDPITDLGSGAGFPGLVLAMMTEREVHLVDSDQRKGAFLLECARQAGVLDRVKVHTTRIEAAQAWKAPIITARALAALDQLLAWAEPYLKPETVCLFLKGAKAEDELTLAGRSWNMATTRHGSLTDPSGVILKLSGIERRGQQ</sequence>
<accession>A0ABU5DXU5</accession>
<feature type="binding site" evidence="6">
    <location>
        <position position="141"/>
    </location>
    <ligand>
        <name>S-adenosyl-L-methionine</name>
        <dbReference type="ChEBI" id="CHEBI:59789"/>
    </ligand>
</feature>